<dbReference type="Proteomes" id="UP000675781">
    <property type="component" value="Unassembled WGS sequence"/>
</dbReference>
<feature type="domain" description="Putative mannosyltransferase YkcA/B-like C-terminal" evidence="3">
    <location>
        <begin position="334"/>
        <end position="383"/>
    </location>
</feature>
<feature type="transmembrane region" description="Helical" evidence="1">
    <location>
        <begin position="191"/>
        <end position="207"/>
    </location>
</feature>
<dbReference type="AlphaFoldDB" id="A0A941IUV4"/>
<feature type="signal peptide" evidence="2">
    <location>
        <begin position="1"/>
        <end position="20"/>
    </location>
</feature>
<name>A0A941IUV4_9ACTN</name>
<keyword evidence="1" id="KW-1133">Transmembrane helix</keyword>
<dbReference type="EMBL" id="JAGSOG010000124">
    <property type="protein sequence ID" value="MBR7836081.1"/>
    <property type="molecule type" value="Genomic_DNA"/>
</dbReference>
<reference evidence="4" key="1">
    <citation type="submission" date="2021-04" db="EMBL/GenBank/DDBJ databases">
        <title>Genome based classification of Actinospica acidithermotolerans sp. nov., an actinobacterium isolated from an Indonesian hot spring.</title>
        <authorList>
            <person name="Kusuma A.B."/>
            <person name="Putra K.E."/>
            <person name="Nafisah S."/>
            <person name="Loh J."/>
            <person name="Nouioui I."/>
            <person name="Goodfellow M."/>
        </authorList>
    </citation>
    <scope>NUCLEOTIDE SEQUENCE</scope>
    <source>
        <strain evidence="4">CSCA 57</strain>
    </source>
</reference>
<proteinExistence type="predicted"/>
<gene>
    <name evidence="4" type="ORF">KDL01_22585</name>
</gene>
<keyword evidence="1" id="KW-0472">Membrane</keyword>
<keyword evidence="1" id="KW-0812">Transmembrane</keyword>
<feature type="chain" id="PRO_5037278873" description="Putative mannosyltransferase YkcA/B-like C-terminal domain-containing protein" evidence="2">
    <location>
        <begin position="21"/>
        <end position="422"/>
    </location>
</feature>
<sequence>AGVWVLATAAASLVWVCFFALTPSADRPYADGSTNNSMFAQVFVYNGEFRFGSGAYIKPLADPGAEAVEVQEDNDQAAGAGFYPASELTSPGWDRLLVGPLARDCDWIALLAAGGAVAGYAARRRAGRGDPARAAIVLWSTWLVGYGAAFSSAHRIQGYYLATLIPAMAALAATGAWTLWRAARAGSHRAGILLSLLIAGQAALAAWLLHNAYAWVCVLILCAAVVAAGLPVLRRSGAGRGLVAAAAALALLAGPVGACVWLEIRAGGPFDTAASDQGTVARPSLSVSAGRTSIVGGYGATIHGQYITGQWPTYMAEGVTEQTRLNALHGEILVFSSAEAADYILFGATSVLPVGGFTGDVPSPSAEQVKQLIASGKIALAIVPDDTVLTSNDPRVLAVEQSCVQLDFSTAQAAYRLYGCNG</sequence>
<evidence type="ECO:0000259" key="3">
    <source>
        <dbReference type="Pfam" id="PF24878"/>
    </source>
</evidence>
<feature type="non-terminal residue" evidence="4">
    <location>
        <position position="1"/>
    </location>
</feature>
<dbReference type="Pfam" id="PF24878">
    <property type="entry name" value="YkcB_C"/>
    <property type="match status" value="1"/>
</dbReference>
<keyword evidence="2" id="KW-0732">Signal</keyword>
<keyword evidence="5" id="KW-1185">Reference proteome</keyword>
<feature type="transmembrane region" description="Helical" evidence="1">
    <location>
        <begin position="242"/>
        <end position="264"/>
    </location>
</feature>
<feature type="transmembrane region" description="Helical" evidence="1">
    <location>
        <begin position="107"/>
        <end position="122"/>
    </location>
</feature>
<evidence type="ECO:0000256" key="1">
    <source>
        <dbReference type="SAM" id="Phobius"/>
    </source>
</evidence>
<evidence type="ECO:0000256" key="2">
    <source>
        <dbReference type="SAM" id="SignalP"/>
    </source>
</evidence>
<dbReference type="InterPro" id="IPR056785">
    <property type="entry name" value="YkcA/B-like_C"/>
</dbReference>
<feature type="transmembrane region" description="Helical" evidence="1">
    <location>
        <begin position="134"/>
        <end position="153"/>
    </location>
</feature>
<feature type="transmembrane region" description="Helical" evidence="1">
    <location>
        <begin position="159"/>
        <end position="179"/>
    </location>
</feature>
<protein>
    <recommendedName>
        <fullName evidence="3">Putative mannosyltransferase YkcA/B-like C-terminal domain-containing protein</fullName>
    </recommendedName>
</protein>
<evidence type="ECO:0000313" key="5">
    <source>
        <dbReference type="Proteomes" id="UP000675781"/>
    </source>
</evidence>
<accession>A0A941IUV4</accession>
<organism evidence="4 5">
    <name type="scientific">Actinospica durhamensis</name>
    <dbReference type="NCBI Taxonomy" id="1508375"/>
    <lineage>
        <taxon>Bacteria</taxon>
        <taxon>Bacillati</taxon>
        <taxon>Actinomycetota</taxon>
        <taxon>Actinomycetes</taxon>
        <taxon>Catenulisporales</taxon>
        <taxon>Actinospicaceae</taxon>
        <taxon>Actinospica</taxon>
    </lineage>
</organism>
<evidence type="ECO:0000313" key="4">
    <source>
        <dbReference type="EMBL" id="MBR7836081.1"/>
    </source>
</evidence>
<feature type="transmembrane region" description="Helical" evidence="1">
    <location>
        <begin position="213"/>
        <end position="233"/>
    </location>
</feature>
<comment type="caution">
    <text evidence="4">The sequence shown here is derived from an EMBL/GenBank/DDBJ whole genome shotgun (WGS) entry which is preliminary data.</text>
</comment>